<dbReference type="PANTHER" id="PTHR31639:SF42">
    <property type="entry name" value="OS02G0160200 PROTEIN"/>
    <property type="match status" value="1"/>
</dbReference>
<gene>
    <name evidence="3" type="ORF">SHERM_11424</name>
</gene>
<dbReference type="Gene3D" id="3.80.10.10">
    <property type="entry name" value="Ribonuclease Inhibitor"/>
    <property type="match status" value="1"/>
</dbReference>
<evidence type="ECO:0000259" key="1">
    <source>
        <dbReference type="Pfam" id="PF00646"/>
    </source>
</evidence>
<feature type="domain" description="F-box" evidence="1">
    <location>
        <begin position="6"/>
        <end position="43"/>
    </location>
</feature>
<accession>A0A9N7R0Y1</accession>
<proteinExistence type="predicted"/>
<comment type="caution">
    <text evidence="3">The sequence shown here is derived from an EMBL/GenBank/DDBJ whole genome shotgun (WGS) entry which is preliminary data.</text>
</comment>
<dbReference type="AlphaFoldDB" id="A0A9N7R0Y1"/>
<evidence type="ECO:0008006" key="5">
    <source>
        <dbReference type="Google" id="ProtNLM"/>
    </source>
</evidence>
<dbReference type="InterPro" id="IPR001810">
    <property type="entry name" value="F-box_dom"/>
</dbReference>
<dbReference type="InterPro" id="IPR036047">
    <property type="entry name" value="F-box-like_dom_sf"/>
</dbReference>
<name>A0A9N7R0Y1_STRHE</name>
<reference evidence="3" key="1">
    <citation type="submission" date="2019-12" db="EMBL/GenBank/DDBJ databases">
        <authorList>
            <person name="Scholes J."/>
        </authorList>
    </citation>
    <scope>NUCLEOTIDE SEQUENCE</scope>
</reference>
<dbReference type="Pfam" id="PF00646">
    <property type="entry name" value="F-box"/>
    <property type="match status" value="1"/>
</dbReference>
<evidence type="ECO:0000313" key="3">
    <source>
        <dbReference type="EMBL" id="CAA0809415.1"/>
    </source>
</evidence>
<dbReference type="InterPro" id="IPR032675">
    <property type="entry name" value="LRR_dom_sf"/>
</dbReference>
<dbReference type="Pfam" id="PF24758">
    <property type="entry name" value="LRR_At5g56370"/>
    <property type="match status" value="1"/>
</dbReference>
<dbReference type="SUPFAM" id="SSF52058">
    <property type="entry name" value="L domain-like"/>
    <property type="match status" value="1"/>
</dbReference>
<dbReference type="InterPro" id="IPR055411">
    <property type="entry name" value="LRR_FXL15/At3g58940/PEG3-like"/>
</dbReference>
<dbReference type="EMBL" id="CACSLK010003813">
    <property type="protein sequence ID" value="CAA0809415.1"/>
    <property type="molecule type" value="Genomic_DNA"/>
</dbReference>
<keyword evidence="4" id="KW-1185">Reference proteome</keyword>
<feature type="domain" description="F-box/LRR-repeat protein 15/At3g58940/PEG3-like LRR" evidence="2">
    <location>
        <begin position="118"/>
        <end position="230"/>
    </location>
</feature>
<dbReference type="PANTHER" id="PTHR31639">
    <property type="entry name" value="F-BOX PROTEIN-LIKE"/>
    <property type="match status" value="1"/>
</dbReference>
<dbReference type="OrthoDB" id="914073at2759"/>
<organism evidence="3 4">
    <name type="scientific">Striga hermonthica</name>
    <name type="common">Purple witchweed</name>
    <name type="synonym">Buchnera hermonthica</name>
    <dbReference type="NCBI Taxonomy" id="68872"/>
    <lineage>
        <taxon>Eukaryota</taxon>
        <taxon>Viridiplantae</taxon>
        <taxon>Streptophyta</taxon>
        <taxon>Embryophyta</taxon>
        <taxon>Tracheophyta</taxon>
        <taxon>Spermatophyta</taxon>
        <taxon>Magnoliopsida</taxon>
        <taxon>eudicotyledons</taxon>
        <taxon>Gunneridae</taxon>
        <taxon>Pentapetalae</taxon>
        <taxon>asterids</taxon>
        <taxon>lamiids</taxon>
        <taxon>Lamiales</taxon>
        <taxon>Orobanchaceae</taxon>
        <taxon>Buchnereae</taxon>
        <taxon>Striga</taxon>
    </lineage>
</organism>
<dbReference type="Proteomes" id="UP001153555">
    <property type="component" value="Unassembled WGS sequence"/>
</dbReference>
<protein>
    <recommendedName>
        <fullName evidence="5">F-box domain-containing protein</fullName>
    </recommendedName>
</protein>
<evidence type="ECO:0000313" key="4">
    <source>
        <dbReference type="Proteomes" id="UP001153555"/>
    </source>
</evidence>
<dbReference type="SUPFAM" id="SSF81383">
    <property type="entry name" value="F-box domain"/>
    <property type="match status" value="1"/>
</dbReference>
<sequence>MGGEFELPEHIIHHIQSFLTGTEAVRTSVLSKSWNRAWTTRPNLDFHDEDFRRMNNFSNPSYLDEFVEYVNKTIKRYEERKLKIDGLTLWVNNSSVVHKKLILQALSTGATHLQIGGRFNVPKAVFKSENLVRLSVDCCKIKTNQVRVVKFTRLESLSLTNVEISSGEISGIISGCPSIKTLSLTGLLSSSSVVGGRICCHTLTSLVLCRVSFCGDDLSSKFPSLKDLTLECPMPESLETRVSSRSLERFKLVSFPCYSHYTFKLDVPCLRRFTFDGSLSHDISIASASRNLVSCLTITEEGHLTTTLFKKLDNFLTGLEQSEVHLCLHLCSQIILDYEPGDLEGLPKHEVANFTIDVYGLSFITCYVLFDGLFRIIRPKFLKHYLHPKSTCGKIRPMLVNDYLVHLESSCSENTNNDFLGKRLFEGVNGSICSVRSHPMRSVHDLKEVTVQLFDDDAYEWTTVTWDSFFDASTSTNRKQQIRFQLEWRP</sequence>
<evidence type="ECO:0000259" key="2">
    <source>
        <dbReference type="Pfam" id="PF24758"/>
    </source>
</evidence>